<accession>A0ABD2ZCU8</accession>
<feature type="compositionally biased region" description="Acidic residues" evidence="1">
    <location>
        <begin position="130"/>
        <end position="139"/>
    </location>
</feature>
<gene>
    <name evidence="3" type="ORF">ACH5RR_023007</name>
</gene>
<dbReference type="AlphaFoldDB" id="A0ABD2ZCU8"/>
<feature type="compositionally biased region" description="Basic and acidic residues" evidence="1">
    <location>
        <begin position="140"/>
        <end position="159"/>
    </location>
</feature>
<reference evidence="3 4" key="1">
    <citation type="submission" date="2024-11" db="EMBL/GenBank/DDBJ databases">
        <title>A near-complete genome assembly of Cinchona calisaya.</title>
        <authorList>
            <person name="Lian D.C."/>
            <person name="Zhao X.W."/>
            <person name="Wei L."/>
        </authorList>
    </citation>
    <scope>NUCLEOTIDE SEQUENCE [LARGE SCALE GENOMIC DNA]</scope>
    <source>
        <tissue evidence="3">Nenye</tissue>
    </source>
</reference>
<feature type="region of interest" description="Disordered" evidence="1">
    <location>
        <begin position="42"/>
        <end position="115"/>
    </location>
</feature>
<protein>
    <recommendedName>
        <fullName evidence="2">Synergin gamma C-terminal domain-containing protein</fullName>
    </recommendedName>
</protein>
<dbReference type="Pfam" id="PF25999">
    <property type="entry name" value="SYNRG_C"/>
    <property type="match status" value="1"/>
</dbReference>
<feature type="compositionally biased region" description="Basic and acidic residues" evidence="1">
    <location>
        <begin position="394"/>
        <end position="414"/>
    </location>
</feature>
<proteinExistence type="predicted"/>
<feature type="compositionally biased region" description="Polar residues" evidence="1">
    <location>
        <begin position="63"/>
        <end position="73"/>
    </location>
</feature>
<dbReference type="PANTHER" id="PTHR35701">
    <property type="entry name" value="OS11G0148400 PROTEIN"/>
    <property type="match status" value="1"/>
</dbReference>
<dbReference type="PANTHER" id="PTHR35701:SF1">
    <property type="entry name" value="OS11G0148400 PROTEIN"/>
    <property type="match status" value="1"/>
</dbReference>
<feature type="region of interest" description="Disordered" evidence="1">
    <location>
        <begin position="299"/>
        <end position="320"/>
    </location>
</feature>
<sequence length="1106" mass="119729">MAEDDDDDSFGDFSFASFNSSISHQINGLKFPITTASATTAAAKDDDDGDEWGDFIETPLGSFGSSNTPSTKSIDPLNFFAPNPISRSESAGPNPVEPGSDGVQPPEVEEKKESQWVKLKGAIPLSVFGDLEEEEEKDDEVERSGGIDPHDIYGKDSKFDQKKNDNFSNGFKSNGFLGGSFSYDVIASLYNQPANLNNGSNSGSSLSNKDSSLELGGLNLESGSVAKKSDNDLLMNLSSNYNKNQEMEIGDGVSVGSNGISSNLDALDLDFGRWNTGFSGVSSMSSLDLVVKKNLDDQSQLSKGENGNAQSNSNGIDLSVKDTENSHFSRWNSYFDGFKSNLSVMESSLHGSSFNVNGVDMLSDFRGGNEELGGGEGEDDDDNDDGWEFQDAYVESKDTVGNEKARSEVQESLEKSSYSSGIVNDTNRSIDLFSVSNGPSDIMSTSNGIFSKSDCTDVGSNIKSISAAGNNLASDTCLRSDQRGTEVVLYPHPVDGIAESDEDFGEFAAAFSGTGLMQEADSKLHDNGGINASSSGFTNGSKGSVDFFSVYDGAIDLFAPSNGISSEPSQVSVGFDIKPSIAAKHEAAYSGPNFDAFLGREQTNGGDMQDPHTVIQNDASDESIGEFTAAFAKNALMKEEKDIRFDNHKSALPLSIFGDEELESDGSLNADDGFMLQPSSSKGNSYNPNSAISINDLISNLYSQAEPISPVGSMQEPVVNGLDLSDSFSGPNLVPASDDVDSNSWEFKDAIFQSEAENGSSLSENEDVHQRSSGKLKLQILINFYSKLQDELYFIAKGHLASLKETQSNAISGEDSNLATLIDEIQEACGDVGQGNAITKEEHLDNAAQRHNNLLDFLEVLQEPEFHVLETEYDLQRRLSLVEKDARLSMELIDHVKSMLKILTMGSLDEQYTYVSMWSKIIYTCAQELQHGAQIWSQSLQKNIQYQMLAEPQGKTFVLALGEIYRVAVLLGATAKLYKPWILLTATESSSINSLLDQCQSSWSASGLEEALASILNSTPAEKYSSFASLVDSIKYICNLDTLALQNQVLIQQESLCRLSLMPQRVAPGMTMVVWDEEQCFLKLANLWVNLISSDRPKLPPLHVNG</sequence>
<feature type="region of interest" description="Disordered" evidence="1">
    <location>
        <begin position="129"/>
        <end position="159"/>
    </location>
</feature>
<evidence type="ECO:0000259" key="2">
    <source>
        <dbReference type="Pfam" id="PF25999"/>
    </source>
</evidence>
<dbReference type="InterPro" id="IPR059024">
    <property type="entry name" value="SYNRG_C"/>
</dbReference>
<name>A0ABD2ZCU8_9GENT</name>
<keyword evidence="4" id="KW-1185">Reference proteome</keyword>
<comment type="caution">
    <text evidence="3">The sequence shown here is derived from an EMBL/GenBank/DDBJ whole genome shotgun (WGS) entry which is preliminary data.</text>
</comment>
<dbReference type="EMBL" id="JBJUIK010000010">
    <property type="protein sequence ID" value="KAL3516105.1"/>
    <property type="molecule type" value="Genomic_DNA"/>
</dbReference>
<feature type="region of interest" description="Disordered" evidence="1">
    <location>
        <begin position="365"/>
        <end position="420"/>
    </location>
</feature>
<feature type="compositionally biased region" description="Acidic residues" evidence="1">
    <location>
        <begin position="376"/>
        <end position="388"/>
    </location>
</feature>
<evidence type="ECO:0000256" key="1">
    <source>
        <dbReference type="SAM" id="MobiDB-lite"/>
    </source>
</evidence>
<evidence type="ECO:0000313" key="4">
    <source>
        <dbReference type="Proteomes" id="UP001630127"/>
    </source>
</evidence>
<dbReference type="Proteomes" id="UP001630127">
    <property type="component" value="Unassembled WGS sequence"/>
</dbReference>
<feature type="domain" description="Synergin gamma C-terminal" evidence="2">
    <location>
        <begin position="909"/>
        <end position="1099"/>
    </location>
</feature>
<feature type="compositionally biased region" description="Acidic residues" evidence="1">
    <location>
        <begin position="45"/>
        <end position="54"/>
    </location>
</feature>
<feature type="compositionally biased region" description="Polar residues" evidence="1">
    <location>
        <begin position="299"/>
        <end position="316"/>
    </location>
</feature>
<evidence type="ECO:0000313" key="3">
    <source>
        <dbReference type="EMBL" id="KAL3516105.1"/>
    </source>
</evidence>
<organism evidence="3 4">
    <name type="scientific">Cinchona calisaya</name>
    <dbReference type="NCBI Taxonomy" id="153742"/>
    <lineage>
        <taxon>Eukaryota</taxon>
        <taxon>Viridiplantae</taxon>
        <taxon>Streptophyta</taxon>
        <taxon>Embryophyta</taxon>
        <taxon>Tracheophyta</taxon>
        <taxon>Spermatophyta</taxon>
        <taxon>Magnoliopsida</taxon>
        <taxon>eudicotyledons</taxon>
        <taxon>Gunneridae</taxon>
        <taxon>Pentapetalae</taxon>
        <taxon>asterids</taxon>
        <taxon>lamiids</taxon>
        <taxon>Gentianales</taxon>
        <taxon>Rubiaceae</taxon>
        <taxon>Cinchonoideae</taxon>
        <taxon>Cinchoneae</taxon>
        <taxon>Cinchona</taxon>
    </lineage>
</organism>